<evidence type="ECO:0000259" key="3">
    <source>
        <dbReference type="PROSITE" id="PS50112"/>
    </source>
</evidence>
<dbReference type="SUPFAM" id="SSF55785">
    <property type="entry name" value="PYP-like sensor domain (PAS domain)"/>
    <property type="match status" value="1"/>
</dbReference>
<dbReference type="GO" id="GO:0052621">
    <property type="term" value="F:diguanylate cyclase activity"/>
    <property type="evidence" value="ECO:0007669"/>
    <property type="project" value="UniProtKB-EC"/>
</dbReference>
<comment type="caution">
    <text evidence="5">The sequence shown here is derived from an EMBL/GenBank/DDBJ whole genome shotgun (WGS) entry which is preliminary data.</text>
</comment>
<evidence type="ECO:0000256" key="2">
    <source>
        <dbReference type="ARBA" id="ARBA00034247"/>
    </source>
</evidence>
<organism evidence="5 6">
    <name type="scientific">Shinella granuli</name>
    <dbReference type="NCBI Taxonomy" id="323621"/>
    <lineage>
        <taxon>Bacteria</taxon>
        <taxon>Pseudomonadati</taxon>
        <taxon>Pseudomonadota</taxon>
        <taxon>Alphaproteobacteria</taxon>
        <taxon>Hyphomicrobiales</taxon>
        <taxon>Rhizobiaceae</taxon>
        <taxon>Shinella</taxon>
    </lineage>
</organism>
<dbReference type="Pfam" id="PF00990">
    <property type="entry name" value="GGDEF"/>
    <property type="match status" value="1"/>
</dbReference>
<dbReference type="GO" id="GO:1902201">
    <property type="term" value="P:negative regulation of bacterial-type flagellum-dependent cell motility"/>
    <property type="evidence" value="ECO:0007669"/>
    <property type="project" value="TreeGrafter"/>
</dbReference>
<dbReference type="InterPro" id="IPR050469">
    <property type="entry name" value="Diguanylate_Cyclase"/>
</dbReference>
<dbReference type="AlphaFoldDB" id="A0A4R2CQE6"/>
<dbReference type="CDD" id="cd01949">
    <property type="entry name" value="GGDEF"/>
    <property type="match status" value="1"/>
</dbReference>
<feature type="domain" description="GGDEF" evidence="4">
    <location>
        <begin position="299"/>
        <end position="432"/>
    </location>
</feature>
<dbReference type="PROSITE" id="PS50112">
    <property type="entry name" value="PAS"/>
    <property type="match status" value="1"/>
</dbReference>
<dbReference type="GO" id="GO:0005886">
    <property type="term" value="C:plasma membrane"/>
    <property type="evidence" value="ECO:0007669"/>
    <property type="project" value="TreeGrafter"/>
</dbReference>
<dbReference type="SMART" id="SM00267">
    <property type="entry name" value="GGDEF"/>
    <property type="match status" value="1"/>
</dbReference>
<feature type="domain" description="PAS" evidence="3">
    <location>
        <begin position="141"/>
        <end position="196"/>
    </location>
</feature>
<evidence type="ECO:0000313" key="5">
    <source>
        <dbReference type="EMBL" id="TCN43457.1"/>
    </source>
</evidence>
<dbReference type="SMART" id="SM00091">
    <property type="entry name" value="PAS"/>
    <property type="match status" value="1"/>
</dbReference>
<proteinExistence type="predicted"/>
<dbReference type="RefSeq" id="WP_133034998.1">
    <property type="nucleotide sequence ID" value="NZ_BAABEI010000007.1"/>
</dbReference>
<dbReference type="InterPro" id="IPR000014">
    <property type="entry name" value="PAS"/>
</dbReference>
<dbReference type="SUPFAM" id="SSF55073">
    <property type="entry name" value="Nucleotide cyclase"/>
    <property type="match status" value="1"/>
</dbReference>
<dbReference type="GO" id="GO:0043709">
    <property type="term" value="P:cell adhesion involved in single-species biofilm formation"/>
    <property type="evidence" value="ECO:0007669"/>
    <property type="project" value="TreeGrafter"/>
</dbReference>
<dbReference type="InterPro" id="IPR035965">
    <property type="entry name" value="PAS-like_dom_sf"/>
</dbReference>
<name>A0A4R2CQE6_SHIGR</name>
<dbReference type="InterPro" id="IPR043128">
    <property type="entry name" value="Rev_trsase/Diguanyl_cyclase"/>
</dbReference>
<dbReference type="Gene3D" id="3.30.70.270">
    <property type="match status" value="1"/>
</dbReference>
<dbReference type="PANTHER" id="PTHR45138:SF9">
    <property type="entry name" value="DIGUANYLATE CYCLASE DGCM-RELATED"/>
    <property type="match status" value="1"/>
</dbReference>
<keyword evidence="6" id="KW-1185">Reference proteome</keyword>
<dbReference type="Pfam" id="PF13188">
    <property type="entry name" value="PAS_8"/>
    <property type="match status" value="1"/>
</dbReference>
<evidence type="ECO:0000259" key="4">
    <source>
        <dbReference type="PROSITE" id="PS50887"/>
    </source>
</evidence>
<accession>A0A4R2CQE6</accession>
<gene>
    <name evidence="5" type="ORF">EV665_11053</name>
</gene>
<dbReference type="NCBIfam" id="TIGR00254">
    <property type="entry name" value="GGDEF"/>
    <property type="match status" value="1"/>
</dbReference>
<reference evidence="5 6" key="1">
    <citation type="submission" date="2019-03" db="EMBL/GenBank/DDBJ databases">
        <title>Genomic Encyclopedia of Type Strains, Phase IV (KMG-IV): sequencing the most valuable type-strain genomes for metagenomic binning, comparative biology and taxonomic classification.</title>
        <authorList>
            <person name="Goeker M."/>
        </authorList>
    </citation>
    <scope>NUCLEOTIDE SEQUENCE [LARGE SCALE GENOMIC DNA]</scope>
    <source>
        <strain evidence="5 6">DSM 18401</strain>
    </source>
</reference>
<protein>
    <recommendedName>
        <fullName evidence="1">diguanylate cyclase</fullName>
        <ecNumber evidence="1">2.7.7.65</ecNumber>
    </recommendedName>
</protein>
<sequence length="432" mass="48151">MNSTASQRTKTDEVPYGRSREEIDFWMGCVGAPMVLVEKGRLHVRRANANAAVLFGLGLDAFEDLPMEDLVGREANLLLSQIWSVAPIGVPGEPFLIRATVQGQERVLMVQVTKLAVEGELVRLFTFTDAPPQGSVSLAGWQEQMISLLDWLPFGFEIASSDDQIQFANSTFKALFGYTQDEIESIEDWWRLVYPDPQYREYARTQWHSSIADARRENREMTPFDLDVRTASGATKRIQFRQRTIGNFNVNLYIDVTKERAYAEQLKALANADPLTGILNRRRFFEEAEEIFAKSGGGTSMGVLMLDIDHFKSINDTHGHRAGDLVLMEFARRCQEIVRAGDRFARLGGEEFAVLLAAEEPAAVVTLAERIRTAIHAMPFDIEGATIPLSVSIGATLADPSDEPFGSAILRADNALYEAKRAGRNRVVMLGT</sequence>
<evidence type="ECO:0000313" key="6">
    <source>
        <dbReference type="Proteomes" id="UP000295351"/>
    </source>
</evidence>
<dbReference type="EC" id="2.7.7.65" evidence="1"/>
<evidence type="ECO:0000256" key="1">
    <source>
        <dbReference type="ARBA" id="ARBA00012528"/>
    </source>
</evidence>
<dbReference type="InterPro" id="IPR029787">
    <property type="entry name" value="Nucleotide_cyclase"/>
</dbReference>
<dbReference type="PROSITE" id="PS50887">
    <property type="entry name" value="GGDEF"/>
    <property type="match status" value="1"/>
</dbReference>
<dbReference type="Gene3D" id="3.30.450.20">
    <property type="entry name" value="PAS domain"/>
    <property type="match status" value="1"/>
</dbReference>
<dbReference type="EMBL" id="SLVX01000010">
    <property type="protein sequence ID" value="TCN43457.1"/>
    <property type="molecule type" value="Genomic_DNA"/>
</dbReference>
<dbReference type="InterPro" id="IPR000160">
    <property type="entry name" value="GGDEF_dom"/>
</dbReference>
<dbReference type="PANTHER" id="PTHR45138">
    <property type="entry name" value="REGULATORY COMPONENTS OF SENSORY TRANSDUCTION SYSTEM"/>
    <property type="match status" value="1"/>
</dbReference>
<dbReference type="Proteomes" id="UP000295351">
    <property type="component" value="Unassembled WGS sequence"/>
</dbReference>
<dbReference type="FunFam" id="3.30.70.270:FF:000001">
    <property type="entry name" value="Diguanylate cyclase domain protein"/>
    <property type="match status" value="1"/>
</dbReference>
<comment type="catalytic activity">
    <reaction evidence="2">
        <text>2 GTP = 3',3'-c-di-GMP + 2 diphosphate</text>
        <dbReference type="Rhea" id="RHEA:24898"/>
        <dbReference type="ChEBI" id="CHEBI:33019"/>
        <dbReference type="ChEBI" id="CHEBI:37565"/>
        <dbReference type="ChEBI" id="CHEBI:58805"/>
        <dbReference type="EC" id="2.7.7.65"/>
    </reaction>
</comment>